<evidence type="ECO:0000256" key="19">
    <source>
        <dbReference type="ARBA" id="ARBA00022870"/>
    </source>
</evidence>
<evidence type="ECO:0000256" key="28">
    <source>
        <dbReference type="ARBA" id="ARBA00023180"/>
    </source>
</evidence>
<keyword evidence="27 32" id="KW-1015">Disulfide bond</keyword>
<keyword evidence="28 32" id="KW-0325">Glycoprotein</keyword>
<evidence type="ECO:0000256" key="20">
    <source>
        <dbReference type="ARBA" id="ARBA00022879"/>
    </source>
</evidence>
<comment type="domain">
    <text evidence="32">Some of the most genetically diverse regions of the viral genome are present in Env. They are called variable regions 1 through 5 (V1 through V5). Coreceptor usage of gp120 is determined mainly by the primary structure of the third variable region (V3) in the outer domain of gp120. The sequence of V3 determines which coreceptor, CCR5 and/or CXCR4 (corresponding to R5/macrophage, X4/T cell and R5X4/T cell and macrophage tropism), is used to trigger the fusion potential of the Env complex, and hence which cells the virus can infect. Binding to CCR5 involves a region adjacent in addition to V3.</text>
</comment>
<dbReference type="GO" id="GO:0044175">
    <property type="term" value="C:host cell endosome membrane"/>
    <property type="evidence" value="ECO:0007669"/>
    <property type="project" value="UniProtKB-SubCell"/>
</dbReference>
<evidence type="ECO:0000256" key="11">
    <source>
        <dbReference type="ARBA" id="ARBA00022581"/>
    </source>
</evidence>
<evidence type="ECO:0000256" key="30">
    <source>
        <dbReference type="ARBA" id="ARBA00023288"/>
    </source>
</evidence>
<keyword evidence="18 32" id="KW-0946">Virion</keyword>
<evidence type="ECO:0000256" key="27">
    <source>
        <dbReference type="ARBA" id="ARBA00023157"/>
    </source>
</evidence>
<dbReference type="FunFam" id="2.170.40.20:FF:000004">
    <property type="entry name" value="Envelope glycoprotein gp160"/>
    <property type="match status" value="1"/>
</dbReference>
<evidence type="ECO:0000259" key="34">
    <source>
        <dbReference type="Pfam" id="PF00516"/>
    </source>
</evidence>
<dbReference type="GO" id="GO:1903908">
    <property type="term" value="P:positive regulation of plasma membrane raft polarization"/>
    <property type="evidence" value="ECO:0007669"/>
    <property type="project" value="UniProtKB-UniRule"/>
</dbReference>
<evidence type="ECO:0000256" key="15">
    <source>
        <dbReference type="ARBA" id="ARBA00022703"/>
    </source>
</evidence>
<keyword evidence="9 32" id="KW-1032">Host cell membrane</keyword>
<comment type="domain">
    <text evidence="32 33">The 17 amino acids long immunosuppressive region is present in many retroviral envelope proteins. Synthetic peptides derived from this relatively conserved sequence inhibit immune function in vitro and in vivo.</text>
</comment>
<evidence type="ECO:0000256" key="21">
    <source>
        <dbReference type="ARBA" id="ARBA00022890"/>
    </source>
</evidence>
<evidence type="ECO:0000256" key="25">
    <source>
        <dbReference type="ARBA" id="ARBA00023136"/>
    </source>
</evidence>
<comment type="domain">
    <text evidence="32">The YXXL motif is involved in determining the exact site of viral release at the surface of infected mononuclear cells and promotes endocytosis. YXXL and di-leucine endocytosis motifs interact directly or indirectly with the clathrin adapter complexes, opperate independently, and their activities are not additive.</text>
</comment>
<dbReference type="Proteomes" id="UP000132158">
    <property type="component" value="Genome"/>
</dbReference>
<feature type="topological domain" description="Cytoplasmic" evidence="32">
    <location>
        <begin position="705"/>
        <end position="862"/>
    </location>
</feature>
<feature type="disulfide bond" evidence="32">
    <location>
        <begin position="220"/>
        <end position="249"/>
    </location>
</feature>
<keyword evidence="17 32" id="KW-1161">Viral attachment to host cell</keyword>
<dbReference type="GO" id="GO:0019082">
    <property type="term" value="P:viral protein processing"/>
    <property type="evidence" value="ECO:0007669"/>
    <property type="project" value="UniProtKB-UniRule"/>
</dbReference>
<name>I6NFW9_HV1</name>
<comment type="miscellaneous">
    <text evidence="32">HIV-1 lineages are divided in three main groups, M (for Major), O (for Outlier), and N (for New, or Non-M, Non-O). The vast majority of strains found worldwide belong to the group M. Group O seems to be endemic to and largely confined to Cameroon and neighboring countries in West Central Africa, where these viruses represent a small minority of HIV-1 strains. The group N is represented by a limited number of isolates from Cameroonian persons. The group M is further subdivided in 9 clades or subtypes (A to D, F to H, J and K).</text>
</comment>
<evidence type="ECO:0000256" key="26">
    <source>
        <dbReference type="ARBA" id="ARBA00023139"/>
    </source>
</evidence>
<evidence type="ECO:0000256" key="17">
    <source>
        <dbReference type="ARBA" id="ARBA00022804"/>
    </source>
</evidence>
<keyword evidence="24 32" id="KW-0175">Coiled coil</keyword>
<evidence type="ECO:0000256" key="10">
    <source>
        <dbReference type="ARBA" id="ARBA00022570"/>
    </source>
</evidence>
<dbReference type="Pfam" id="PF00517">
    <property type="entry name" value="GP41"/>
    <property type="match status" value="1"/>
</dbReference>
<dbReference type="CDD" id="cd09909">
    <property type="entry name" value="HIV-1-like_HR1-HR2"/>
    <property type="match status" value="1"/>
</dbReference>
<keyword evidence="16 32" id="KW-0732">Signal</keyword>
<comment type="subcellular location">
    <subcellularLocation>
        <location evidence="3">Host cell membrane</location>
        <topology evidence="3">Peripheral membrane protein</topology>
    </subcellularLocation>
    <subcellularLocation>
        <location evidence="1">Host cell membrane</location>
        <topology evidence="1">Single-pass type I membrane protein</topology>
    </subcellularLocation>
    <subcellularLocation>
        <location evidence="2">Host endosome membrane</location>
        <topology evidence="2">Peripheral membrane protein</topology>
    </subcellularLocation>
    <subcellularLocation>
        <location evidence="5">Host endosome membrane</location>
        <topology evidence="5">Single-pass type I membrane protein</topology>
    </subcellularLocation>
    <subcellularLocation>
        <location evidence="6">Virion membrane</location>
        <topology evidence="6">Peripheral membrane protein</topology>
    </subcellularLocation>
    <subcellularLocation>
        <location evidence="4">Virion membrane</location>
        <topology evidence="4">Single-pass type I membrane protein</topology>
    </subcellularLocation>
</comment>
<reference evidence="36 37" key="1">
    <citation type="journal article" date="2012" name="JAIDS">
        <title>CRF22_01A1 is Involved in the Emergence of New HIV-1 Recombinants in Cameroon.</title>
        <authorList>
            <person name="Zhao J."/>
            <person name="Tang S."/>
            <person name="Ragupathy V."/>
            <person name="Gaddam D."/>
            <person name="Wang X."/>
            <person name="Zhang P."/>
            <person name="Nyambi P.N."/>
            <person name="Hewlett I."/>
        </authorList>
    </citation>
    <scope>NUCLEOTIDE SEQUENCE [LARGE SCALE GENOMIC DNA]</scope>
    <source>
        <strain evidence="36">LB011</strain>
    </source>
</reference>
<comment type="function">
    <text evidence="32">Envelope glycoprotein gp160: Oligomerizes in the host endoplasmic reticulum into predominantly trimers. In a second time, gp160 transits in the host Golgi, where glycosylation is completed. The precursor is then proteolytically cleaved in the trans-Golgi and thereby activated by cellular furin or furin-like proteases to produce gp120 and gp41.</text>
</comment>
<dbReference type="GO" id="GO:0019064">
    <property type="term" value="P:fusion of virus membrane with host plasma membrane"/>
    <property type="evidence" value="ECO:0007669"/>
    <property type="project" value="UniProtKB-UniRule"/>
</dbReference>
<keyword evidence="8 32" id="KW-1170">Fusion of virus membrane with host endosomal membrane</keyword>
<accession>I6NFW9</accession>
<comment type="subunit">
    <text evidence="32">The mature envelope protein (Env) consists of a homotrimer of non-covalently associated gp120-gp41 heterodimers. The resulting complex protrudes from the virus surface as a spike. There seems to be as few as 10 spikes on the average virion. Surface protein gp120 interacts with host CD4, CCR5 and CXCR4. Gp120 also interacts with the C-type lectins CD209/DC-SIGN and CLEC4M/DC-SIGNR (collectively referred to as DC-SIGN(R)). Gp120 and gp41 interact with GalCer. Gp120 interacts with host ITGA4/ITGB7 complex; on CD4+ T-cells, this interaction results in rapid activation of integrin ITGAL/LFA-1, which facilitates efficient cell-to-cell spreading of HIV-1. Gp120 interacts with cell-associated heparan sulfate; this interaction increases virus infectivity on permissive cells and may be involved in infection of CD4- cells.</text>
</comment>
<keyword evidence="22 32" id="KW-1133">Transmembrane helix</keyword>
<evidence type="ECO:0000256" key="22">
    <source>
        <dbReference type="ARBA" id="ARBA00022989"/>
    </source>
</evidence>
<evidence type="ECO:0000256" key="24">
    <source>
        <dbReference type="ARBA" id="ARBA00023054"/>
    </source>
</evidence>
<feature type="site" description="Cleavage; by host furin" evidence="32">
    <location>
        <begin position="510"/>
        <end position="511"/>
    </location>
</feature>
<dbReference type="FunFam" id="1.20.5.490:FF:000001">
    <property type="entry name" value="Envelope glycoprotein gp160"/>
    <property type="match status" value="1"/>
</dbReference>
<feature type="coiled-coil region" evidence="32">
    <location>
        <begin position="632"/>
        <end position="666"/>
    </location>
</feature>
<comment type="domain">
    <text evidence="32">The membrane proximal external region (MPER) present in gp41 is a tryptophan-rich region recognized by the antibodies 2F5, Z13, and 4E10. MPER seems to play a role in fusion.</text>
</comment>
<feature type="disulfide bond" evidence="32">
    <location>
        <begin position="597"/>
        <end position="603"/>
    </location>
</feature>
<evidence type="ECO:0000256" key="8">
    <source>
        <dbReference type="ARBA" id="ARBA00022510"/>
    </source>
</evidence>
<dbReference type="GO" id="GO:0016020">
    <property type="term" value="C:membrane"/>
    <property type="evidence" value="ECO:0007669"/>
    <property type="project" value="UniProtKB-UniRule"/>
</dbReference>
<comment type="miscellaneous">
    <text evidence="32">Inhibitors targeting HIV-1 viral envelope proteins are used as antiretroviral drugs. Attachment of virions to the cell surface via non-specific interactions and CD4 binding can be blocked by inhibitors that include cyanovirin-N, cyclotriazadisulfonamide analogs, PRO 2000, TNX 355 and PRO 542. In addition, BMS 806 can block CD4-induced conformational changes. Env interactions with the coreceptor molecules can be targeted by CCR5 antagonists including SCH-D, maraviroc (UK 427857) and aplaviroc (GW 873140), and the CXCR4 antagonist AMD 070. Fusion of viral and cellular membranes can be inhibited by peptides such as enfuvirtide and tifuvirtide (T 1249). Resistance to inhibitors associated with mutations in Env are observed. Most of the time, single mutations confer only a modest reduction in drug susceptibility. Combination of several mutations is usually required to develop a high-level drug resistance.</text>
</comment>
<dbReference type="GO" id="GO:0039654">
    <property type="term" value="P:fusion of virus membrane with host endosome membrane"/>
    <property type="evidence" value="ECO:0007669"/>
    <property type="project" value="UniProtKB-UniRule"/>
</dbReference>
<dbReference type="Gene3D" id="1.10.287.210">
    <property type="match status" value="1"/>
</dbReference>
<evidence type="ECO:0000256" key="5">
    <source>
        <dbReference type="ARBA" id="ARBA00004578"/>
    </source>
</evidence>
<feature type="region of interest" description="Fusion peptide" evidence="32">
    <location>
        <begin position="511"/>
        <end position="531"/>
    </location>
</feature>
<proteinExistence type="inferred from homology"/>
<evidence type="ECO:0000256" key="12">
    <source>
        <dbReference type="ARBA" id="ARBA00022595"/>
    </source>
</evidence>
<keyword evidence="13 32" id="KW-0165">Cleavage on pair of basic residues</keyword>
<feature type="domain" description="Human immunodeficiency virus 1 envelope glycoprotein Gp120" evidence="34">
    <location>
        <begin position="32"/>
        <end position="142"/>
    </location>
</feature>
<feature type="domain" description="Retroviral envelope protein GP41-like" evidence="35">
    <location>
        <begin position="529"/>
        <end position="720"/>
    </location>
</feature>
<keyword evidence="19 32" id="KW-1043">Host membrane</keyword>
<evidence type="ECO:0000256" key="3">
    <source>
        <dbReference type="ARBA" id="ARBA00004505"/>
    </source>
</evidence>
<keyword evidence="26 32" id="KW-0564">Palmitate</keyword>
<dbReference type="InterPro" id="IPR037527">
    <property type="entry name" value="Gp160"/>
</dbReference>
<comment type="PTM">
    <text evidence="32">Palmitoylation of the transmembrane protein and of Env polyprotein (prior to its proteolytic cleavage) is essential for their association with host cell membrane lipid rafts. Palmitoylation is therefore required for envelope trafficking to classical lipid rafts, but not for viral replication.</text>
</comment>
<comment type="function">
    <text evidence="32">Transmembrane protein gp41: Acts as a class I viral fusion protein. Under the current model, the protein has at least 3 conformational states: pre-fusion native state, pre-hairpin intermediate state, and post-fusion hairpin state. During fusion of viral and target intracellular membranes, the coiled coil regions (heptad repeats) assume a trimer-of-hairpins structure, positioning the fusion peptide in close proximity to the C-terminal region of the ectodomain. The formation of this structure appears to drive apposition and subsequent fusion of viral and target cell membranes. Complete fusion occurs in host cell endosomes and is dynamin-dependent, however some lipid transfer might occur at the plasma membrane. The virus undergoes clathrin-dependent internalization long before endosomal fusion, thus minimizing the surface exposure of conserved viral epitopes during fusion and reducing the efficacy of inhibitors targeting these epitopes. Membranes fusion leads to delivery of the nucleocapsid into the cytoplasm.</text>
</comment>
<feature type="region of interest" description="CD4-binding loop" evidence="32">
    <location>
        <begin position="363"/>
        <end position="373"/>
    </location>
</feature>
<dbReference type="FunFam" id="1.10.287.210:FF:000001">
    <property type="entry name" value="Envelope glycoprotein gp160"/>
    <property type="match status" value="1"/>
</dbReference>
<dbReference type="FunFam" id="2.170.40.20:FF:000003">
    <property type="entry name" value="Envelope glycoprotein gp160"/>
    <property type="match status" value="1"/>
</dbReference>
<keyword evidence="14 32" id="KW-0812">Transmembrane</keyword>
<feature type="chain" id="PRO_5023527115" description="Envelope glycoprotein gp160" evidence="32">
    <location>
        <begin position="31"/>
        <end position="862"/>
    </location>
</feature>
<comment type="PTM">
    <text evidence="32">Specific enzymatic cleavages in vivo yield mature proteins. Envelope glycoproteins are synthesized as a inactive precursor that is heavily N-glycosylated and processed likely by host cell furin in the Golgi to yield the mature SU and TM proteins. The cleavage site between SU and TM requires the minimal sequence [KR]-X-[KR]-R. About 2 of the 9 disulfide bonds of gp41 are reduced by P4HB/PDI, following binding to CD4 receptor.</text>
</comment>
<evidence type="ECO:0000256" key="23">
    <source>
        <dbReference type="ARBA" id="ARBA00023046"/>
    </source>
</evidence>
<organismHost>
    <name type="scientific">Homo sapiens</name>
    <name type="common">Human</name>
    <dbReference type="NCBI Taxonomy" id="9606"/>
</organismHost>
<feature type="domain" description="Human immunodeficiency virus 1 envelope glycoprotein Gp120" evidence="34">
    <location>
        <begin position="143"/>
        <end position="510"/>
    </location>
</feature>
<evidence type="ECO:0000256" key="1">
    <source>
        <dbReference type="ARBA" id="ARBA00004402"/>
    </source>
</evidence>
<feature type="region of interest" description="MPER; binding to GalCer" evidence="32">
    <location>
        <begin position="661"/>
        <end position="682"/>
    </location>
</feature>
<keyword evidence="20 32" id="KW-0261">Viral envelope protein</keyword>
<feature type="disulfide bond" evidence="32">
    <location>
        <begin position="52"/>
        <end position="72"/>
    </location>
</feature>
<feature type="transmembrane region" description="Helical" evidence="33">
    <location>
        <begin position="511"/>
        <end position="534"/>
    </location>
</feature>
<dbReference type="InterPro" id="IPR000328">
    <property type="entry name" value="GP41-like"/>
</dbReference>
<keyword evidence="7 32" id="KW-1168">Fusion of virus membrane with host membrane</keyword>
<comment type="function">
    <text evidence="32">Surface protein gp120: Attaches the virus to the host lymphoid cell by binding to the primary receptor CD4. This interaction induces a structural rearrangement creating a high affinity binding site for a chemokine coreceptor like CXCR4 and/or CCR5. Acts as a ligand for CD209/DC-SIGN and CLEC4M/DC-SIGNR, which are respectively found on dendritic cells (DCs), and on endothelial cells of liver sinusoids and lymph node sinuses. These interactions allow capture of viral particles at mucosal surfaces by these cells and subsequent transmission to permissive cells. HIV subverts the migration properties of dendritic cells to gain access to CD4+ T-cells in lymph nodes. Virus transmission to permissive T-cells occurs either in trans (without DCs infection, through viral capture and transmission), or in cis (following DCs productive infection, through the usual CD4-gp120 interaction), thereby inducing a robust infection. In trans infection, bound virions remain infectious over days and it is proposed that they are not degraded, but protected in non-lysosomal acidic organelles within the DCs close to the cell membrane thus contributing to the viral infectious potential during DCs' migration from the periphery to the lymphoid tissues. On arrival at lymphoid tissues, intact virions recycle back to DCs' cell surface allowing virus transmission to CD4+ T-cells.</text>
</comment>
<evidence type="ECO:0000256" key="13">
    <source>
        <dbReference type="ARBA" id="ARBA00022685"/>
    </source>
</evidence>
<gene>
    <name evidence="36" type="primary">gp160</name>
    <name evidence="32" type="synonym">env</name>
</gene>
<dbReference type="Gene3D" id="2.170.40.20">
    <property type="entry name" value="Human immunodeficiency virus 1, Gp160, envelope glycoprotein"/>
    <property type="match status" value="2"/>
</dbReference>
<keyword evidence="11 32" id="KW-0945">Host-virus interaction</keyword>
<keyword evidence="25 32" id="KW-0472">Membrane</keyword>
<evidence type="ECO:0000256" key="29">
    <source>
        <dbReference type="ARBA" id="ARBA00023280"/>
    </source>
</evidence>
<comment type="PTM">
    <text evidence="32">Highly glycosylated by host. The high number of glycan on the protein is reffered to as 'glycan shield' because it contributes to hide protein sequence from adaptive immune system.</text>
</comment>
<feature type="chain" id="PRO_5023527116" description="Transmembrane protein gp41" evidence="32">
    <location>
        <begin position="511"/>
        <end position="862"/>
    </location>
</feature>
<dbReference type="InterPro" id="IPR036377">
    <property type="entry name" value="Gp120_core_sf"/>
</dbReference>
<dbReference type="GO" id="GO:0055036">
    <property type="term" value="C:virion membrane"/>
    <property type="evidence" value="ECO:0007669"/>
    <property type="project" value="UniProtKB-SubCell"/>
</dbReference>
<comment type="similarity">
    <text evidence="32">Belongs to the HIV-1 env protein family.</text>
</comment>
<dbReference type="HAMAP" id="MF_04083">
    <property type="entry name" value="HIV_ENV"/>
    <property type="match status" value="1"/>
</dbReference>
<keyword evidence="29 32" id="KW-0899">Viral immunoevasion</keyword>
<feature type="short sequence motif" description="YXXL motif; contains endocytosis signal" evidence="32">
    <location>
        <begin position="711"/>
        <end position="714"/>
    </location>
</feature>
<evidence type="ECO:0000256" key="16">
    <source>
        <dbReference type="ARBA" id="ARBA00022729"/>
    </source>
</evidence>
<evidence type="ECO:0000313" key="37">
    <source>
        <dbReference type="Proteomes" id="UP000132158"/>
    </source>
</evidence>
<keyword evidence="10 32" id="KW-1165">Clathrin-mediated endocytosis of virus by host</keyword>
<dbReference type="Pfam" id="PF00516">
    <property type="entry name" value="GP120"/>
    <property type="match status" value="2"/>
</dbReference>
<evidence type="ECO:0000256" key="18">
    <source>
        <dbReference type="ARBA" id="ARBA00022844"/>
    </source>
</evidence>
<dbReference type="InterPro" id="IPR000777">
    <property type="entry name" value="HIV1_Gp120"/>
</dbReference>
<dbReference type="GO" id="GO:0075512">
    <property type="term" value="P:clathrin-dependent endocytosis of virus by host cell"/>
    <property type="evidence" value="ECO:0007669"/>
    <property type="project" value="UniProtKB-UniRule"/>
</dbReference>
<feature type="transmembrane region" description="Helical" evidence="33">
    <location>
        <begin position="677"/>
        <end position="704"/>
    </location>
</feature>
<evidence type="ECO:0000256" key="4">
    <source>
        <dbReference type="ARBA" id="ARBA00004563"/>
    </source>
</evidence>
<dbReference type="SUPFAM" id="SSF56502">
    <property type="entry name" value="gp120 core"/>
    <property type="match status" value="2"/>
</dbReference>
<dbReference type="GO" id="GO:0052031">
    <property type="term" value="P:symbiont-mediated perturbation of host defense response"/>
    <property type="evidence" value="ECO:0007669"/>
    <property type="project" value="UniProtKB-UniRule"/>
</dbReference>
<evidence type="ECO:0000313" key="36">
    <source>
        <dbReference type="EMBL" id="AEU03906.1"/>
    </source>
</evidence>
<dbReference type="EMBL" id="JN864051">
    <property type="protein sequence ID" value="AEU03906.1"/>
    <property type="molecule type" value="Genomic_RNA"/>
</dbReference>
<feature type="transmembrane region" description="Helical" evidence="33">
    <location>
        <begin position="13"/>
        <end position="34"/>
    </location>
</feature>
<keyword evidence="23 32" id="KW-1039">Host endosome</keyword>
<evidence type="ECO:0000256" key="32">
    <source>
        <dbReference type="HAMAP-Rule" id="MF_04083"/>
    </source>
</evidence>
<keyword evidence="30 32" id="KW-0449">Lipoprotein</keyword>
<keyword evidence="12 32" id="KW-1162">Viral penetration into host cytoplasm</keyword>
<feature type="short sequence motif" description="Di-leucine internalization motif" evidence="32">
    <location>
        <begin position="861"/>
        <end position="862"/>
    </location>
</feature>
<dbReference type="GO" id="GO:1903911">
    <property type="term" value="P:positive regulation of receptor clustering"/>
    <property type="evidence" value="ECO:0007669"/>
    <property type="project" value="UniProtKB-UniRule"/>
</dbReference>
<evidence type="ECO:0000256" key="14">
    <source>
        <dbReference type="ARBA" id="ARBA00022692"/>
    </source>
</evidence>
<dbReference type="GO" id="GO:0005198">
    <property type="term" value="F:structural molecule activity"/>
    <property type="evidence" value="ECO:0007669"/>
    <property type="project" value="UniProtKB-UniRule"/>
</dbReference>
<protein>
    <recommendedName>
        <fullName evidence="32">Envelope glycoprotein gp160</fullName>
    </recommendedName>
    <alternativeName>
        <fullName evidence="32">Env polyprotein</fullName>
    </alternativeName>
    <component>
        <recommendedName>
            <fullName evidence="32">Surface protein gp120</fullName>
            <shortName evidence="32">SU</shortName>
        </recommendedName>
        <alternativeName>
            <fullName evidence="32">Glycoprotein 120</fullName>
            <shortName evidence="32">gp120</shortName>
        </alternativeName>
    </component>
    <component>
        <recommendedName>
            <fullName evidence="32">Transmembrane protein gp41</fullName>
            <shortName evidence="32">TM</shortName>
        </recommendedName>
        <alternativeName>
            <fullName evidence="32">Glycoprotein 41</fullName>
            <shortName evidence="32">gp41</shortName>
        </alternativeName>
    </component>
</protein>
<dbReference type="GO" id="GO:0020002">
    <property type="term" value="C:host cell plasma membrane"/>
    <property type="evidence" value="ECO:0007669"/>
    <property type="project" value="UniProtKB-SubCell"/>
</dbReference>
<feature type="disulfide bond" evidence="32">
    <location>
        <begin position="230"/>
        <end position="241"/>
    </location>
</feature>
<keyword evidence="31 32" id="KW-1160">Virus entry into host cell</keyword>
<feature type="region of interest" description="Immunosuppression" evidence="32">
    <location>
        <begin position="573"/>
        <end position="591"/>
    </location>
</feature>
<organism evidence="36 37">
    <name type="scientific">Human immunodeficiency virus type 1</name>
    <name type="common">HIV-1</name>
    <dbReference type="NCBI Taxonomy" id="11676"/>
    <lineage>
        <taxon>Viruses</taxon>
        <taxon>Riboviria</taxon>
        <taxon>Pararnavirae</taxon>
        <taxon>Artverviricota</taxon>
        <taxon>Revtraviricetes</taxon>
        <taxon>Ortervirales</taxon>
        <taxon>Retroviridae</taxon>
        <taxon>Orthoretrovirinae</taxon>
        <taxon>Lentivirus</taxon>
        <taxon>Lentivirus humimdef1</taxon>
    </lineage>
</organism>
<evidence type="ECO:0000256" key="7">
    <source>
        <dbReference type="ARBA" id="ARBA00022506"/>
    </source>
</evidence>
<dbReference type="Gene3D" id="1.20.5.490">
    <property type="entry name" value="Single helix bin"/>
    <property type="match status" value="1"/>
</dbReference>
<sequence>MKVRGTQMNWPNLWRWGTLILGLVIICSASKLWVTVYYGVPVWKDAETTLFCASDAKAYDTEVHNVWATHACVPTDPNPREIELVNVTENFNIWKNKMVEQMQEDIISLWDQSLKPCVQLTPLCVTLKCSNVSKTANDTANATVSPEINEIKNCSFNMTTELRDKQKKVHSLFYKVDIVEINNSSSDNNISEYRLINCNTSAITQACPKVTFEPIPIHYCAPAGFAILKCKDKKFNGTGPCKNVSSVQCTHGIKPMVSTQLLLNGSLAEEEIIIRSENLTNNAKTIIVQLVKPVNITCVRPNNNTRKGIHMGPGKVFYAQGEIIGDIRQAYCEVNKTEWNNTLHQVAQKLREHYNKTIIFTKSSGGDLELTTHSFNCRGEFFYCNTSGLFNSTWNWNDTVNTTENNDTNGTITLQCRIKQIINMWQRVGQAMYAPPIPGVIRCESNITGILLTRDGGTNDSSLNETFRPGGGDMKDNWRSELYKYKVVKIEPLGVAPTKARRRVVQREKRAIGFGAFFLGFLGAAGSTMGAASLTLTVQARQLLSGIVQQQNNLLRAIEAQQQMLRLTVWGIKQLQARVLAVERYLKDQQLLGIWGCSGKLICTTNVPWNSSWSNKTQKEIWDNMTWLQWDKEISNYTDIIYGLIEESQNQQEKNEQDLLAFDKWSNLWTWFDISNWLWYIKIFIMIVGGLIGLRIVFAVISVINRVRQGYSPLSFQTLVPNPEGLDRPGRIEEEGGEQDRGRSIRLASGFLALAWEDLRSLLIFSYHRLRDLVLIAARTVELLGHSSLKGLRRGWEGLKYLGNLLTYWGQELKTSAISLLDATAVAVAGWTDRVIEIAQRAWRAFLHIPRRIRQGFERALL</sequence>
<comment type="subcellular location">
    <molecule>Transmembrane protein gp41</molecule>
    <subcellularLocation>
        <location evidence="32">Virion membrane</location>
        <topology evidence="32">Single-pass type I membrane protein</topology>
    </subcellularLocation>
    <subcellularLocation>
        <location evidence="32">Host cell membrane</location>
        <topology evidence="32">Single-pass type I membrane protein</topology>
    </subcellularLocation>
    <subcellularLocation>
        <location evidence="32">Host endosome membrane</location>
        <topology evidence="32">Single-pass type I membrane protein</topology>
    </subcellularLocation>
    <text evidence="32">It is probably concentrated at the site of budding and incorporated into the virions possibly by contacts between the cytoplasmic tail of Env and the N-terminus of Gag.</text>
</comment>
<evidence type="ECO:0000256" key="9">
    <source>
        <dbReference type="ARBA" id="ARBA00022511"/>
    </source>
</evidence>
<evidence type="ECO:0000256" key="2">
    <source>
        <dbReference type="ARBA" id="ARBA00004433"/>
    </source>
</evidence>
<dbReference type="GO" id="GO:0019062">
    <property type="term" value="P:virion attachment to host cell"/>
    <property type="evidence" value="ECO:0007669"/>
    <property type="project" value="UniProtKB-UniRule"/>
</dbReference>
<evidence type="ECO:0000259" key="35">
    <source>
        <dbReference type="Pfam" id="PF00517"/>
    </source>
</evidence>
<keyword evidence="15 32" id="KW-0053">Apoptosis</keyword>
<comment type="caution">
    <text evidence="32 33">Lacks conserved residue(s) required for the propagation of feature annotation.</text>
</comment>
<evidence type="ECO:0000256" key="33">
    <source>
        <dbReference type="RuleBase" id="RU363095"/>
    </source>
</evidence>
<evidence type="ECO:0000256" key="31">
    <source>
        <dbReference type="ARBA" id="ARBA00023296"/>
    </source>
</evidence>
<comment type="domain">
    <text evidence="32">The CD4-binding region is targeted by the antibody b12.</text>
</comment>
<dbReference type="SUPFAM" id="SSF58069">
    <property type="entry name" value="Virus ectodomain"/>
    <property type="match status" value="1"/>
</dbReference>
<dbReference type="GO" id="GO:0019031">
    <property type="term" value="C:viral envelope"/>
    <property type="evidence" value="ECO:0007669"/>
    <property type="project" value="UniProtKB-KW"/>
</dbReference>
<comment type="subcellular location">
    <molecule>Surface protein gp120</molecule>
    <subcellularLocation>
        <location evidence="32">Virion membrane</location>
        <topology evidence="32">Peripheral membrane protein</topology>
    </subcellularLocation>
    <subcellularLocation>
        <location evidence="32">Host cell membrane</location>
        <topology evidence="32">Peripheral membrane protein</topology>
    </subcellularLocation>
    <subcellularLocation>
        <location evidence="32">Host endosome membrane</location>
        <topology evidence="32">Single-pass type I membrane protein</topology>
    </subcellularLocation>
    <text evidence="32">The surface protein is not anchored to the viral envelope, but associates with the extravirion surface through its binding to TM. It is probably concentrated at the site of budding and incorporated into the virions possibly by contacts between the cytoplasmic tail of Env and the N-terminus of Gag.</text>
</comment>
<evidence type="ECO:0000256" key="6">
    <source>
        <dbReference type="ARBA" id="ARBA00004650"/>
    </source>
</evidence>
<keyword evidence="21 32" id="KW-1164">Virus endocytosis by host</keyword>